<evidence type="ECO:0000259" key="16">
    <source>
        <dbReference type="Pfam" id="PF07933"/>
    </source>
</evidence>
<comment type="subcellular location">
    <subcellularLocation>
        <location evidence="2">Cell membrane</location>
    </subcellularLocation>
    <subcellularLocation>
        <location evidence="3">Cytoplasmic vesicle</location>
        <location evidence="3">Clathrin-coated vesicle membrane</location>
    </subcellularLocation>
</comment>
<keyword evidence="5" id="KW-0813">Transport</keyword>
<dbReference type="AlphaFoldDB" id="A0A3B1IMJ1"/>
<dbReference type="GeneTree" id="ENSGT00390000009359"/>
<reference evidence="18" key="1">
    <citation type="submission" date="2013-03" db="EMBL/GenBank/DDBJ databases">
        <authorList>
            <person name="Jeffery W."/>
            <person name="Warren W."/>
            <person name="Wilson R.K."/>
        </authorList>
    </citation>
    <scope>NUCLEOTIDE SEQUENCE</scope>
    <source>
        <strain evidence="18">female</strain>
    </source>
</reference>
<dbReference type="GO" id="GO:0005886">
    <property type="term" value="C:plasma membrane"/>
    <property type="evidence" value="ECO:0007669"/>
    <property type="project" value="UniProtKB-SubCell"/>
</dbReference>
<dbReference type="Pfam" id="PF07933">
    <property type="entry name" value="DUF1681"/>
    <property type="match status" value="1"/>
</dbReference>
<evidence type="ECO:0000256" key="11">
    <source>
        <dbReference type="ARBA" id="ARBA00023136"/>
    </source>
</evidence>
<dbReference type="GO" id="GO:0030125">
    <property type="term" value="C:clathrin vesicle coat"/>
    <property type="evidence" value="ECO:0007669"/>
    <property type="project" value="TreeGrafter"/>
</dbReference>
<protein>
    <recommendedName>
        <fullName evidence="13">Adaptin ear-binding coat-associated protein 1</fullName>
    </recommendedName>
    <alternativeName>
        <fullName evidence="14">NECAP endocytosis-associated protein 1</fullName>
    </alternativeName>
</protein>
<evidence type="ECO:0000256" key="10">
    <source>
        <dbReference type="ARBA" id="ARBA00022927"/>
    </source>
</evidence>
<evidence type="ECO:0000256" key="6">
    <source>
        <dbReference type="ARBA" id="ARBA00022475"/>
    </source>
</evidence>
<dbReference type="STRING" id="7994.ENSAMXP00000030936"/>
<dbReference type="SUPFAM" id="SSF50729">
    <property type="entry name" value="PH domain-like"/>
    <property type="match status" value="1"/>
</dbReference>
<evidence type="ECO:0000256" key="5">
    <source>
        <dbReference type="ARBA" id="ARBA00022448"/>
    </source>
</evidence>
<dbReference type="InterPro" id="IPR011993">
    <property type="entry name" value="PH-like_dom_sf"/>
</dbReference>
<dbReference type="Bgee" id="ENSAMXG00000035678">
    <property type="expression patterns" value="Expressed in brain and 9 other cell types or tissues"/>
</dbReference>
<proteinExistence type="inferred from homology"/>
<dbReference type="CDD" id="cd13228">
    <property type="entry name" value="PHear_NECAP"/>
    <property type="match status" value="1"/>
</dbReference>
<reference evidence="18" key="2">
    <citation type="journal article" date="2014" name="Nat. Commun.">
        <title>The cavefish genome reveals candidate genes for eye loss.</title>
        <authorList>
            <person name="McGaugh S.E."/>
            <person name="Gross J.B."/>
            <person name="Aken B."/>
            <person name="Blin M."/>
            <person name="Borowsky R."/>
            <person name="Chalopin D."/>
            <person name="Hinaux H."/>
            <person name="Jeffery W.R."/>
            <person name="Keene A."/>
            <person name="Ma L."/>
            <person name="Minx P."/>
            <person name="Murphy D."/>
            <person name="O'Quin K.E."/>
            <person name="Retaux S."/>
            <person name="Rohner N."/>
            <person name="Searle S.M."/>
            <person name="Stahl B.A."/>
            <person name="Tabin C."/>
            <person name="Volff J.N."/>
            <person name="Yoshizawa M."/>
            <person name="Warren W.C."/>
        </authorList>
    </citation>
    <scope>NUCLEOTIDE SEQUENCE [LARGE SCALE GENOMIC DNA]</scope>
    <source>
        <strain evidence="18">female</strain>
    </source>
</reference>
<reference evidence="17" key="3">
    <citation type="submission" date="2025-08" db="UniProtKB">
        <authorList>
            <consortium name="Ensembl"/>
        </authorList>
    </citation>
    <scope>IDENTIFICATION</scope>
</reference>
<dbReference type="FunFam" id="2.30.29.30:FF:000064">
    <property type="entry name" value="Adaptin ear-binding coat-associated protein 1"/>
    <property type="match status" value="1"/>
</dbReference>
<dbReference type="PANTHER" id="PTHR12847:SF15">
    <property type="entry name" value="ADAPTIN EAR-BINDING COAT-ASSOCIATED PROTEIN 1"/>
    <property type="match status" value="1"/>
</dbReference>
<evidence type="ECO:0000256" key="12">
    <source>
        <dbReference type="ARBA" id="ARBA00023329"/>
    </source>
</evidence>
<evidence type="ECO:0000313" key="17">
    <source>
        <dbReference type="Ensembl" id="ENSAMXP00000030936.1"/>
    </source>
</evidence>
<reference evidence="17" key="4">
    <citation type="submission" date="2025-09" db="UniProtKB">
        <authorList>
            <consortium name="Ensembl"/>
        </authorList>
    </citation>
    <scope>IDENTIFICATION</scope>
</reference>
<evidence type="ECO:0000256" key="14">
    <source>
        <dbReference type="ARBA" id="ARBA00042069"/>
    </source>
</evidence>
<dbReference type="InterPro" id="IPR012466">
    <property type="entry name" value="NECAP_PHear"/>
</dbReference>
<organism evidence="17 18">
    <name type="scientific">Astyanax mexicanus</name>
    <name type="common">Blind cave fish</name>
    <name type="synonym">Astyanax fasciatus mexicanus</name>
    <dbReference type="NCBI Taxonomy" id="7994"/>
    <lineage>
        <taxon>Eukaryota</taxon>
        <taxon>Metazoa</taxon>
        <taxon>Chordata</taxon>
        <taxon>Craniata</taxon>
        <taxon>Vertebrata</taxon>
        <taxon>Euteleostomi</taxon>
        <taxon>Actinopterygii</taxon>
        <taxon>Neopterygii</taxon>
        <taxon>Teleostei</taxon>
        <taxon>Ostariophysi</taxon>
        <taxon>Characiformes</taxon>
        <taxon>Characoidei</taxon>
        <taxon>Acestrorhamphidae</taxon>
        <taxon>Acestrorhamphinae</taxon>
        <taxon>Astyanax</taxon>
    </lineage>
</organism>
<feature type="region of interest" description="Disordered" evidence="15">
    <location>
        <begin position="160"/>
        <end position="204"/>
    </location>
</feature>
<evidence type="ECO:0000256" key="4">
    <source>
        <dbReference type="ARBA" id="ARBA00007736"/>
    </source>
</evidence>
<dbReference type="Proteomes" id="UP000018467">
    <property type="component" value="Unassembled WGS sequence"/>
</dbReference>
<dbReference type="GO" id="GO:0015031">
    <property type="term" value="P:protein transport"/>
    <property type="evidence" value="ECO:0007669"/>
    <property type="project" value="UniProtKB-KW"/>
</dbReference>
<dbReference type="Gene3D" id="2.30.29.30">
    <property type="entry name" value="Pleckstrin-homology domain (PH domain)/Phosphotyrosine-binding domain (PTB)"/>
    <property type="match status" value="1"/>
</dbReference>
<name>A0A3B1IMJ1_ASTMX</name>
<dbReference type="InParanoid" id="A0A3B1IMJ1"/>
<keyword evidence="11" id="KW-0472">Membrane</keyword>
<evidence type="ECO:0000256" key="7">
    <source>
        <dbReference type="ARBA" id="ARBA00022553"/>
    </source>
</evidence>
<keyword evidence="9" id="KW-0677">Repeat</keyword>
<dbReference type="FunCoup" id="A0A3B1IMJ1">
    <property type="interactions" value="922"/>
</dbReference>
<evidence type="ECO:0000256" key="1">
    <source>
        <dbReference type="ARBA" id="ARBA00002550"/>
    </source>
</evidence>
<evidence type="ECO:0000256" key="9">
    <source>
        <dbReference type="ARBA" id="ARBA00022737"/>
    </source>
</evidence>
<keyword evidence="18" id="KW-1185">Reference proteome</keyword>
<evidence type="ECO:0000256" key="3">
    <source>
        <dbReference type="ARBA" id="ARBA00004640"/>
    </source>
</evidence>
<evidence type="ECO:0000256" key="2">
    <source>
        <dbReference type="ARBA" id="ARBA00004236"/>
    </source>
</evidence>
<comment type="similarity">
    <text evidence="4">Belongs to the NECAP family.</text>
</comment>
<feature type="domain" description="NECAP PHear" evidence="16">
    <location>
        <begin position="7"/>
        <end position="164"/>
    </location>
</feature>
<feature type="compositionally biased region" description="Pro residues" evidence="15">
    <location>
        <begin position="183"/>
        <end position="196"/>
    </location>
</feature>
<keyword evidence="8" id="KW-0254">Endocytosis</keyword>
<accession>A0A3B1IMJ1</accession>
<keyword evidence="10" id="KW-0653">Protein transport</keyword>
<dbReference type="PANTHER" id="PTHR12847">
    <property type="entry name" value="ATP-BINDING CASSETTE ABC TRANSPORTER-RELATED"/>
    <property type="match status" value="1"/>
</dbReference>
<keyword evidence="7" id="KW-0597">Phosphoprotein</keyword>
<keyword evidence="12" id="KW-0968">Cytoplasmic vesicle</keyword>
<feature type="region of interest" description="Disordered" evidence="15">
    <location>
        <begin position="225"/>
        <end position="254"/>
    </location>
</feature>
<evidence type="ECO:0000256" key="13">
    <source>
        <dbReference type="ARBA" id="ARBA00040664"/>
    </source>
</evidence>
<dbReference type="Ensembl" id="ENSAMXT00000037230.1">
    <property type="protein sequence ID" value="ENSAMXP00000030936.1"/>
    <property type="gene ID" value="ENSAMXG00000035678.1"/>
</dbReference>
<evidence type="ECO:0000313" key="18">
    <source>
        <dbReference type="Proteomes" id="UP000018467"/>
    </source>
</evidence>
<keyword evidence="6" id="KW-1003">Cell membrane</keyword>
<comment type="function">
    <text evidence="1">Involved in endocytosis.</text>
</comment>
<sequence length="295" mass="32174">MTTEGGYESVLCVKPDVNVYRIPPRATNRGYRAADWKLDTPDWTGRMRITAKGKVAYIKLEDKVSGELFAQAPIQEYPGIAVETVSDSSRYFVLRIQDDNGRSAFIGVGFADRGDSFDFNVALQDHFKWVKQENEIIKNASAADSGPKLDLGFKEGQTITLNIGQGKKRDKPRPQSSGGLGLLPPPPGGKIAPPPSSSNHNTVQPTGGVSQIGCLLELDSNNSNTVVQSNPSSDLWGDFSAPASSIPPPAPRQEPTSGNWVWVRYVAAAFCTICSLLKVRDGRPSKCYIFEVKEW</sequence>
<dbReference type="GO" id="GO:0006897">
    <property type="term" value="P:endocytosis"/>
    <property type="evidence" value="ECO:0007669"/>
    <property type="project" value="UniProtKB-KW"/>
</dbReference>
<evidence type="ECO:0000256" key="15">
    <source>
        <dbReference type="SAM" id="MobiDB-lite"/>
    </source>
</evidence>
<evidence type="ECO:0000256" key="8">
    <source>
        <dbReference type="ARBA" id="ARBA00022583"/>
    </source>
</evidence>